<dbReference type="Proteomes" id="UP000308652">
    <property type="component" value="Unassembled WGS sequence"/>
</dbReference>
<evidence type="ECO:0000313" key="2">
    <source>
        <dbReference type="Proteomes" id="UP000308652"/>
    </source>
</evidence>
<keyword evidence="2" id="KW-1185">Reference proteome</keyword>
<dbReference type="OrthoDB" id="3070904at2759"/>
<gene>
    <name evidence="1" type="ORF">BDQ12DRAFT_597190</name>
</gene>
<name>A0A5C3MNU4_9AGAR</name>
<reference evidence="1 2" key="1">
    <citation type="journal article" date="2019" name="Nat. Ecol. Evol.">
        <title>Megaphylogeny resolves global patterns of mushroom evolution.</title>
        <authorList>
            <person name="Varga T."/>
            <person name="Krizsan K."/>
            <person name="Foldi C."/>
            <person name="Dima B."/>
            <person name="Sanchez-Garcia M."/>
            <person name="Sanchez-Ramirez S."/>
            <person name="Szollosi G.J."/>
            <person name="Szarkandi J.G."/>
            <person name="Papp V."/>
            <person name="Albert L."/>
            <person name="Andreopoulos W."/>
            <person name="Angelini C."/>
            <person name="Antonin V."/>
            <person name="Barry K.W."/>
            <person name="Bougher N.L."/>
            <person name="Buchanan P."/>
            <person name="Buyck B."/>
            <person name="Bense V."/>
            <person name="Catcheside P."/>
            <person name="Chovatia M."/>
            <person name="Cooper J."/>
            <person name="Damon W."/>
            <person name="Desjardin D."/>
            <person name="Finy P."/>
            <person name="Geml J."/>
            <person name="Haridas S."/>
            <person name="Hughes K."/>
            <person name="Justo A."/>
            <person name="Karasinski D."/>
            <person name="Kautmanova I."/>
            <person name="Kiss B."/>
            <person name="Kocsube S."/>
            <person name="Kotiranta H."/>
            <person name="LaButti K.M."/>
            <person name="Lechner B.E."/>
            <person name="Liimatainen K."/>
            <person name="Lipzen A."/>
            <person name="Lukacs Z."/>
            <person name="Mihaltcheva S."/>
            <person name="Morgado L.N."/>
            <person name="Niskanen T."/>
            <person name="Noordeloos M.E."/>
            <person name="Ohm R.A."/>
            <person name="Ortiz-Santana B."/>
            <person name="Ovrebo C."/>
            <person name="Racz N."/>
            <person name="Riley R."/>
            <person name="Savchenko A."/>
            <person name="Shiryaev A."/>
            <person name="Soop K."/>
            <person name="Spirin V."/>
            <person name="Szebenyi C."/>
            <person name="Tomsovsky M."/>
            <person name="Tulloss R.E."/>
            <person name="Uehling J."/>
            <person name="Grigoriev I.V."/>
            <person name="Vagvolgyi C."/>
            <person name="Papp T."/>
            <person name="Martin F.M."/>
            <person name="Miettinen O."/>
            <person name="Hibbett D.S."/>
            <person name="Nagy L.G."/>
        </authorList>
    </citation>
    <scope>NUCLEOTIDE SEQUENCE [LARGE SCALE GENOMIC DNA]</scope>
    <source>
        <strain evidence="1 2">CBS 166.37</strain>
    </source>
</reference>
<proteinExistence type="predicted"/>
<accession>A0A5C3MNU4</accession>
<protein>
    <submittedName>
        <fullName evidence="1">Uncharacterized protein</fullName>
    </submittedName>
</protein>
<evidence type="ECO:0000313" key="1">
    <source>
        <dbReference type="EMBL" id="TFK42851.1"/>
    </source>
</evidence>
<dbReference type="AlphaFoldDB" id="A0A5C3MNU4"/>
<organism evidence="1 2">
    <name type="scientific">Crucibulum laeve</name>
    <dbReference type="NCBI Taxonomy" id="68775"/>
    <lineage>
        <taxon>Eukaryota</taxon>
        <taxon>Fungi</taxon>
        <taxon>Dikarya</taxon>
        <taxon>Basidiomycota</taxon>
        <taxon>Agaricomycotina</taxon>
        <taxon>Agaricomycetes</taxon>
        <taxon>Agaricomycetidae</taxon>
        <taxon>Agaricales</taxon>
        <taxon>Agaricineae</taxon>
        <taxon>Nidulariaceae</taxon>
        <taxon>Crucibulum</taxon>
    </lineage>
</organism>
<feature type="non-terminal residue" evidence="1">
    <location>
        <position position="1"/>
    </location>
</feature>
<sequence length="78" mass="9013">AHGNHKNHVDFNSFIDTDLKSVMEKAHLYISDQNPADIDLTSLKPTISLKVKITPTIELVLQKFAKKYSPISCKWYYY</sequence>
<dbReference type="EMBL" id="ML213592">
    <property type="protein sequence ID" value="TFK42851.1"/>
    <property type="molecule type" value="Genomic_DNA"/>
</dbReference>